<proteinExistence type="predicted"/>
<evidence type="ECO:0000313" key="2">
    <source>
        <dbReference type="Proteomes" id="UP001235547"/>
    </source>
</evidence>
<dbReference type="Proteomes" id="UP001235547">
    <property type="component" value="Chromosome 2"/>
</dbReference>
<dbReference type="RefSeq" id="WP_280731919.1">
    <property type="nucleotide sequence ID" value="NZ_CP120367.1"/>
</dbReference>
<dbReference type="EMBL" id="CP120370">
    <property type="protein sequence ID" value="WEX81181.1"/>
    <property type="molecule type" value="Genomic_DNA"/>
</dbReference>
<name>A0ABY8CR97_9HYPH</name>
<evidence type="ECO:0000313" key="1">
    <source>
        <dbReference type="EMBL" id="WEX81181.1"/>
    </source>
</evidence>
<sequence length="70" mass="7409">MVLEEAQKAIEKILADKGVADASERASRARAGMEAAFEEAMVADFDQFLSACDGLPDQNDAHVVAAALKT</sequence>
<reference evidence="1 2" key="1">
    <citation type="submission" date="2023-03" db="EMBL/GenBank/DDBJ databases">
        <authorList>
            <person name="Kaur S."/>
            <person name="Espinosa-Saiz D."/>
            <person name="Velazquez E."/>
            <person name="Menendez E."/>
            <person name="diCenzo G.C."/>
        </authorList>
    </citation>
    <scope>NUCLEOTIDE SEQUENCE [LARGE SCALE GENOMIC DNA]</scope>
    <source>
        <strain evidence="1 2">LMG 27395</strain>
    </source>
</reference>
<protein>
    <submittedName>
        <fullName evidence="1">Uncharacterized protein</fullName>
    </submittedName>
</protein>
<keyword evidence="2" id="KW-1185">Reference proteome</keyword>
<organism evidence="1 2">
    <name type="scientific">Sinorhizobium numidicum</name>
    <dbReference type="NCBI Taxonomy" id="680248"/>
    <lineage>
        <taxon>Bacteria</taxon>
        <taxon>Pseudomonadati</taxon>
        <taxon>Pseudomonadota</taxon>
        <taxon>Alphaproteobacteria</taxon>
        <taxon>Hyphomicrobiales</taxon>
        <taxon>Rhizobiaceae</taxon>
        <taxon>Sinorhizobium/Ensifer group</taxon>
        <taxon>Sinorhizobium</taxon>
    </lineage>
</organism>
<gene>
    <name evidence="1" type="ORF">PYH38_000562</name>
</gene>
<accession>A0ABY8CR97</accession>